<name>A0A4V2YHC3_9ACTN</name>
<evidence type="ECO:0000256" key="1">
    <source>
        <dbReference type="SAM" id="MobiDB-lite"/>
    </source>
</evidence>
<protein>
    <submittedName>
        <fullName evidence="2">Uncharacterized protein</fullName>
    </submittedName>
</protein>
<dbReference type="EMBL" id="SMKR01000003">
    <property type="protein sequence ID" value="TDD30447.1"/>
    <property type="molecule type" value="Genomic_DNA"/>
</dbReference>
<evidence type="ECO:0000313" key="3">
    <source>
        <dbReference type="Proteomes" id="UP000295172"/>
    </source>
</evidence>
<dbReference type="AlphaFoldDB" id="A0A4V2YHC3"/>
<keyword evidence="3" id="KW-1185">Reference proteome</keyword>
<dbReference type="RefSeq" id="WP_132315273.1">
    <property type="nucleotide sequence ID" value="NZ_SMKR01000003.1"/>
</dbReference>
<dbReference type="Proteomes" id="UP000295172">
    <property type="component" value="Unassembled WGS sequence"/>
</dbReference>
<reference evidence="2 3" key="1">
    <citation type="submission" date="2019-02" db="EMBL/GenBank/DDBJ databases">
        <title>Draft genome sequences of novel Actinobacteria.</title>
        <authorList>
            <person name="Sahin N."/>
            <person name="Ay H."/>
            <person name="Saygin H."/>
        </authorList>
    </citation>
    <scope>NUCLEOTIDE SEQUENCE [LARGE SCALE GENOMIC DNA]</scope>
    <source>
        <strain evidence="2 3">16K104</strain>
    </source>
</reference>
<feature type="region of interest" description="Disordered" evidence="1">
    <location>
        <begin position="143"/>
        <end position="186"/>
    </location>
</feature>
<sequence length="186" mass="20005">MKYEPARRDGDSIWSNFPSWSDAESEHSSRHGFRLLAGTELLADGLSLGEYGAAGKVLGCAGCGDDLICCNGQMGRLRGDYKWKSPTTPEIQELSSRRGQADTVDVPGLRSVGRPTRPGTLRAVFPISITTESANATDRVVSPWRKLGLSRQRRDADADPLLNLGSEVAARPTAPKPPTSSPSRSP</sequence>
<organism evidence="2 3">
    <name type="scientific">Kribbella turkmenica</name>
    <dbReference type="NCBI Taxonomy" id="2530375"/>
    <lineage>
        <taxon>Bacteria</taxon>
        <taxon>Bacillati</taxon>
        <taxon>Actinomycetota</taxon>
        <taxon>Actinomycetes</taxon>
        <taxon>Propionibacteriales</taxon>
        <taxon>Kribbellaceae</taxon>
        <taxon>Kribbella</taxon>
    </lineage>
</organism>
<proteinExistence type="predicted"/>
<accession>A0A4V2YHC3</accession>
<feature type="region of interest" description="Disordered" evidence="1">
    <location>
        <begin position="91"/>
        <end position="117"/>
    </location>
</feature>
<feature type="compositionally biased region" description="Pro residues" evidence="1">
    <location>
        <begin position="174"/>
        <end position="186"/>
    </location>
</feature>
<gene>
    <name evidence="2" type="ORF">E1218_01190</name>
</gene>
<evidence type="ECO:0000313" key="2">
    <source>
        <dbReference type="EMBL" id="TDD30447.1"/>
    </source>
</evidence>
<comment type="caution">
    <text evidence="2">The sequence shown here is derived from an EMBL/GenBank/DDBJ whole genome shotgun (WGS) entry which is preliminary data.</text>
</comment>